<evidence type="ECO:0000256" key="4">
    <source>
        <dbReference type="SAM" id="MobiDB-lite"/>
    </source>
</evidence>
<comment type="similarity">
    <text evidence="3">Belongs to the AB hydrolase superfamily. ABHD14 family.</text>
</comment>
<evidence type="ECO:0000313" key="7">
    <source>
        <dbReference type="Ensembl" id="ENSAPLP00000024273.1"/>
    </source>
</evidence>
<dbReference type="PANTHER" id="PTHR46197">
    <property type="entry name" value="PROTEIN ABHD14B-LIKE"/>
    <property type="match status" value="1"/>
</dbReference>
<keyword evidence="8" id="KW-1185">Reference proteome</keyword>
<dbReference type="PROSITE" id="PS51257">
    <property type="entry name" value="PROKAR_LIPOPROTEIN"/>
    <property type="match status" value="1"/>
</dbReference>
<keyword evidence="2" id="KW-0963">Cytoplasm</keyword>
<feature type="chain" id="PRO_5019710653" evidence="5">
    <location>
        <begin position="21"/>
        <end position="241"/>
    </location>
</feature>
<accession>A0A493TF12</accession>
<dbReference type="GeneTree" id="ENSGT00940000161296"/>
<dbReference type="InterPro" id="IPR000073">
    <property type="entry name" value="AB_hydrolase_1"/>
</dbReference>
<protein>
    <submittedName>
        <fullName evidence="7">Abhydrolase domain containing 14A</fullName>
    </submittedName>
</protein>
<reference evidence="8" key="1">
    <citation type="submission" date="2017-10" db="EMBL/GenBank/DDBJ databases">
        <title>A new Pekin duck reference genome.</title>
        <authorList>
            <person name="Hou Z.-C."/>
            <person name="Zhou Z.-K."/>
            <person name="Zhu F."/>
            <person name="Hou S.-S."/>
        </authorList>
    </citation>
    <scope>NUCLEOTIDE SEQUENCE [LARGE SCALE GENOMIC DNA]</scope>
</reference>
<evidence type="ECO:0000256" key="3">
    <source>
        <dbReference type="ARBA" id="ARBA00037942"/>
    </source>
</evidence>
<dbReference type="GO" id="GO:0005737">
    <property type="term" value="C:cytoplasm"/>
    <property type="evidence" value="ECO:0007669"/>
    <property type="project" value="UniProtKB-SubCell"/>
</dbReference>
<evidence type="ECO:0000313" key="8">
    <source>
        <dbReference type="Proteomes" id="UP000016666"/>
    </source>
</evidence>
<dbReference type="PANTHER" id="PTHR46197:SF1">
    <property type="entry name" value="PROTEIN ABHD14A"/>
    <property type="match status" value="1"/>
</dbReference>
<dbReference type="Proteomes" id="UP000016666">
    <property type="component" value="Unassembled WGS sequence"/>
</dbReference>
<feature type="signal peptide" evidence="5">
    <location>
        <begin position="1"/>
        <end position="20"/>
    </location>
</feature>
<keyword evidence="5" id="KW-0732">Signal</keyword>
<dbReference type="STRING" id="8840.ENSAPLP00000024273"/>
<feature type="region of interest" description="Disordered" evidence="4">
    <location>
        <begin position="33"/>
        <end position="74"/>
    </location>
</feature>
<evidence type="ECO:0000256" key="5">
    <source>
        <dbReference type="SAM" id="SignalP"/>
    </source>
</evidence>
<dbReference type="Pfam" id="PF00561">
    <property type="entry name" value="Abhydrolase_1"/>
    <property type="match status" value="1"/>
</dbReference>
<dbReference type="SUPFAM" id="SSF53474">
    <property type="entry name" value="alpha/beta-Hydrolases"/>
    <property type="match status" value="1"/>
</dbReference>
<feature type="domain" description="AB hydrolase-1" evidence="6">
    <location>
        <begin position="109"/>
        <end position="208"/>
    </location>
</feature>
<dbReference type="Ensembl" id="ENSAPLT00000046293.1">
    <property type="protein sequence ID" value="ENSAPLP00000024273.1"/>
    <property type="gene ID" value="ENSAPLG00000024095.1"/>
</dbReference>
<reference evidence="7" key="3">
    <citation type="submission" date="2025-09" db="UniProtKB">
        <authorList>
            <consortium name="Ensembl"/>
        </authorList>
    </citation>
    <scope>IDENTIFICATION</scope>
</reference>
<proteinExistence type="inferred from homology"/>
<evidence type="ECO:0000259" key="6">
    <source>
        <dbReference type="Pfam" id="PF00561"/>
    </source>
</evidence>
<dbReference type="AlphaFoldDB" id="A0A493TF12"/>
<gene>
    <name evidence="7" type="primary">ABHD14A</name>
</gene>
<organism evidence="7 8">
    <name type="scientific">Anas platyrhynchos platyrhynchos</name>
    <name type="common">Northern mallard</name>
    <dbReference type="NCBI Taxonomy" id="8840"/>
    <lineage>
        <taxon>Eukaryota</taxon>
        <taxon>Metazoa</taxon>
        <taxon>Chordata</taxon>
        <taxon>Craniata</taxon>
        <taxon>Vertebrata</taxon>
        <taxon>Euteleostomi</taxon>
        <taxon>Archelosauria</taxon>
        <taxon>Archosauria</taxon>
        <taxon>Dinosauria</taxon>
        <taxon>Saurischia</taxon>
        <taxon>Theropoda</taxon>
        <taxon>Coelurosauria</taxon>
        <taxon>Aves</taxon>
        <taxon>Neognathae</taxon>
        <taxon>Galloanserae</taxon>
        <taxon>Anseriformes</taxon>
        <taxon>Anatidae</taxon>
        <taxon>Anatinae</taxon>
        <taxon>Anas</taxon>
    </lineage>
</organism>
<comment type="subcellular location">
    <subcellularLocation>
        <location evidence="1">Cytoplasm</location>
    </subcellularLocation>
</comment>
<name>A0A493TF12_ANAPP</name>
<reference evidence="7" key="2">
    <citation type="submission" date="2025-08" db="UniProtKB">
        <authorList>
            <consortium name="Ensembl"/>
        </authorList>
    </citation>
    <scope>IDENTIFICATION</scope>
</reference>
<evidence type="ECO:0000256" key="1">
    <source>
        <dbReference type="ARBA" id="ARBA00004496"/>
    </source>
</evidence>
<evidence type="ECO:0000256" key="2">
    <source>
        <dbReference type="ARBA" id="ARBA00022490"/>
    </source>
</evidence>
<sequence>MSRSRPALLALGALLACALALLLLPAALRRPPPGFAPRPPGQQQHGAEGDGCWYRPRRRLPGGNRAARPRPRQVGAPCPRGMLVAARCCGHGPVLSPSDASVPCPRLDVLLLHGQAFSSATWEALGTLALLAGEGHRAVAIDLPGYGDSPPTGTVATQQGRVAFLERILEELGLERPVLVSPSMSGRFALPFLLLHGDRLGGFVPIAPVGTRDYAVGQYQRVQVRWWRMEDAEDGGWELCP</sequence>
<dbReference type="InterPro" id="IPR029058">
    <property type="entry name" value="AB_hydrolase_fold"/>
</dbReference>
<dbReference type="Gene3D" id="3.40.50.1820">
    <property type="entry name" value="alpha/beta hydrolase"/>
    <property type="match status" value="1"/>
</dbReference>